<evidence type="ECO:0000256" key="1">
    <source>
        <dbReference type="ARBA" id="ARBA00010333"/>
    </source>
</evidence>
<gene>
    <name evidence="3" type="ORF">C942_04131</name>
</gene>
<evidence type="ECO:0000313" key="3">
    <source>
        <dbReference type="EMBL" id="ELR66433.1"/>
    </source>
</evidence>
<sequence>MIEEFKHKLILAVSVFALGLSSLSTVAAEYPADVNLVSEAWEDATLEDGSGLYWDIMRLVYEPLGIRVNYSTTSYARSISLVKQEKADAWLGAYSDEVDGVLYPQWHFDADLVSALYKKNDALNWLGEQSLAGKNVGWIKGYGYNDYMDTKFKNKEYKSRKQAIKLLEAGRLDFFLDAKEELEEEIEKGYFNEADYEIKPIMQLNLYMAFSNNERGRQLKDIFDERFPQLLKSGEIQQLYNKWDWETFPFNEQ</sequence>
<dbReference type="PANTHER" id="PTHR35936:SF6">
    <property type="entry name" value="AMINO ACID ABC TRANSPORTER SUBSTRATE-BINDING PAAT FAMILY PROTEIN"/>
    <property type="match status" value="1"/>
</dbReference>
<name>L8JDU6_9GAMM</name>
<dbReference type="Proteomes" id="UP000011134">
    <property type="component" value="Unassembled WGS sequence"/>
</dbReference>
<evidence type="ECO:0000313" key="4">
    <source>
        <dbReference type="Proteomes" id="UP000011134"/>
    </source>
</evidence>
<dbReference type="PATRIC" id="fig|1056511.3.peg.961"/>
<keyword evidence="2" id="KW-0732">Signal</keyword>
<feature type="signal peptide" evidence="2">
    <location>
        <begin position="1"/>
        <end position="27"/>
    </location>
</feature>
<accession>L8JDU6</accession>
<dbReference type="AlphaFoldDB" id="L8JDU6"/>
<dbReference type="Gene3D" id="3.40.190.10">
    <property type="entry name" value="Periplasmic binding protein-like II"/>
    <property type="match status" value="2"/>
</dbReference>
<dbReference type="SUPFAM" id="SSF53850">
    <property type="entry name" value="Periplasmic binding protein-like II"/>
    <property type="match status" value="1"/>
</dbReference>
<reference evidence="3 4" key="1">
    <citation type="submission" date="2012-12" db="EMBL/GenBank/DDBJ databases">
        <title>Genome Assembly of Photobacterium sp. AK15.</title>
        <authorList>
            <person name="Khatri I."/>
            <person name="Vaidya B."/>
            <person name="Srinivas T.N.R."/>
            <person name="Subramanian S."/>
            <person name="Pinnaka A."/>
        </authorList>
    </citation>
    <scope>NUCLEOTIDE SEQUENCE [LARGE SCALE GENOMIC DNA]</scope>
    <source>
        <strain evidence="3 4">AK15</strain>
    </source>
</reference>
<comment type="caution">
    <text evidence="3">The sequence shown here is derived from an EMBL/GenBank/DDBJ whole genome shotgun (WGS) entry which is preliminary data.</text>
</comment>
<keyword evidence="4" id="KW-1185">Reference proteome</keyword>
<feature type="chain" id="PRO_5003992902" evidence="2">
    <location>
        <begin position="28"/>
        <end position="253"/>
    </location>
</feature>
<dbReference type="EMBL" id="AMZO01000006">
    <property type="protein sequence ID" value="ELR66433.1"/>
    <property type="molecule type" value="Genomic_DNA"/>
</dbReference>
<proteinExistence type="inferred from homology"/>
<organism evidence="3 4">
    <name type="scientific">Photobacterium marinum</name>
    <dbReference type="NCBI Taxonomy" id="1056511"/>
    <lineage>
        <taxon>Bacteria</taxon>
        <taxon>Pseudomonadati</taxon>
        <taxon>Pseudomonadota</taxon>
        <taxon>Gammaproteobacteria</taxon>
        <taxon>Vibrionales</taxon>
        <taxon>Vibrionaceae</taxon>
        <taxon>Photobacterium</taxon>
    </lineage>
</organism>
<protein>
    <submittedName>
        <fullName evidence="3">Uncharacterized protein</fullName>
    </submittedName>
</protein>
<evidence type="ECO:0000256" key="2">
    <source>
        <dbReference type="SAM" id="SignalP"/>
    </source>
</evidence>
<comment type="similarity">
    <text evidence="1">Belongs to the bacterial solute-binding protein 3 family.</text>
</comment>
<dbReference type="PANTHER" id="PTHR35936">
    <property type="entry name" value="MEMBRANE-BOUND LYTIC MUREIN TRANSGLYCOSYLASE F"/>
    <property type="match status" value="1"/>
</dbReference>